<dbReference type="CDD" id="cd02440">
    <property type="entry name" value="AdoMet_MTases"/>
    <property type="match status" value="1"/>
</dbReference>
<evidence type="ECO:0000313" key="5">
    <source>
        <dbReference type="Proteomes" id="UP000218231"/>
    </source>
</evidence>
<keyword evidence="5" id="KW-1185">Reference proteome</keyword>
<accession>A0A2A2JHR6</accession>
<reference evidence="4 5" key="1">
    <citation type="journal article" date="2017" name="Curr. Biol.">
        <title>Genome architecture and evolution of a unichromosomal asexual nematode.</title>
        <authorList>
            <person name="Fradin H."/>
            <person name="Zegar C."/>
            <person name="Gutwein M."/>
            <person name="Lucas J."/>
            <person name="Kovtun M."/>
            <person name="Corcoran D."/>
            <person name="Baugh L.R."/>
            <person name="Kiontke K."/>
            <person name="Gunsalus K."/>
            <person name="Fitch D.H."/>
            <person name="Piano F."/>
        </authorList>
    </citation>
    <scope>NUCLEOTIDE SEQUENCE [LARGE SCALE GENOMIC DNA]</scope>
    <source>
        <strain evidence="4">PF1309</strain>
    </source>
</reference>
<dbReference type="Proteomes" id="UP000218231">
    <property type="component" value="Unassembled WGS sequence"/>
</dbReference>
<proteinExistence type="predicted"/>
<evidence type="ECO:0000256" key="2">
    <source>
        <dbReference type="SAM" id="SignalP"/>
    </source>
</evidence>
<dbReference type="SUPFAM" id="SSF53335">
    <property type="entry name" value="S-adenosyl-L-methionine-dependent methyltransferases"/>
    <property type="match status" value="1"/>
</dbReference>
<dbReference type="STRING" id="2018661.A0A2A2JHR6"/>
<feature type="region of interest" description="Disordered" evidence="1">
    <location>
        <begin position="377"/>
        <end position="402"/>
    </location>
</feature>
<dbReference type="InterPro" id="IPR029063">
    <property type="entry name" value="SAM-dependent_MTases_sf"/>
</dbReference>
<protein>
    <recommendedName>
        <fullName evidence="3">Methyltransferase domain-containing protein</fullName>
    </recommendedName>
</protein>
<dbReference type="Gene3D" id="3.40.50.150">
    <property type="entry name" value="Vaccinia Virus protein VP39"/>
    <property type="match status" value="1"/>
</dbReference>
<feature type="domain" description="Methyltransferase" evidence="3">
    <location>
        <begin position="179"/>
        <end position="279"/>
    </location>
</feature>
<dbReference type="AlphaFoldDB" id="A0A2A2JHR6"/>
<feature type="signal peptide" evidence="2">
    <location>
        <begin position="1"/>
        <end position="23"/>
    </location>
</feature>
<sequence length="402" mass="45090">MSAGSSLSTWLVVMNRILSSAEATPSIAFSRPENVTLKGQRIRNAETDEPYTVAEMTGQSRDVAGFASAGRTVEQSLTISSEMSPSKTTDSIARLRLGTPNRSHCGPTAWLCVSCIQLMTSRASLSFWKSATEDLAAQYALPIKSIGAGVFTRMNAAKMRFLNEAVVENLQIQPDDYALEIGYGRGNALRMVYEKIKGGKGMAYGIEASAYMEDVTKNKFLLEINEQMKIQLDKTSDLRNLPYPTSTFDHIFHVDVFYFLHRKRLPAICHEFRRILKPGKRILCGMQISRLKELTEKKILNEGQWDPLNYLIGLEQAEFTGITMSYHNHPTQGEYQLIEAVKPADIEAETTAELVYENLKKEVAKDMIIKQMMESGKTPTNEDIDALNDLKTSDFDKGRNKE</sequence>
<dbReference type="Pfam" id="PF13649">
    <property type="entry name" value="Methyltransf_25"/>
    <property type="match status" value="1"/>
</dbReference>
<keyword evidence="2" id="KW-0732">Signal</keyword>
<organism evidence="4 5">
    <name type="scientific">Diploscapter pachys</name>
    <dbReference type="NCBI Taxonomy" id="2018661"/>
    <lineage>
        <taxon>Eukaryota</taxon>
        <taxon>Metazoa</taxon>
        <taxon>Ecdysozoa</taxon>
        <taxon>Nematoda</taxon>
        <taxon>Chromadorea</taxon>
        <taxon>Rhabditida</taxon>
        <taxon>Rhabditina</taxon>
        <taxon>Rhabditomorpha</taxon>
        <taxon>Rhabditoidea</taxon>
        <taxon>Rhabditidae</taxon>
        <taxon>Diploscapter</taxon>
    </lineage>
</organism>
<evidence type="ECO:0000259" key="3">
    <source>
        <dbReference type="Pfam" id="PF13649"/>
    </source>
</evidence>
<comment type="caution">
    <text evidence="4">The sequence shown here is derived from an EMBL/GenBank/DDBJ whole genome shotgun (WGS) entry which is preliminary data.</text>
</comment>
<evidence type="ECO:0000256" key="1">
    <source>
        <dbReference type="SAM" id="MobiDB-lite"/>
    </source>
</evidence>
<feature type="chain" id="PRO_5013376450" description="Methyltransferase domain-containing protein" evidence="2">
    <location>
        <begin position="24"/>
        <end position="402"/>
    </location>
</feature>
<dbReference type="OrthoDB" id="10250730at2759"/>
<evidence type="ECO:0000313" key="4">
    <source>
        <dbReference type="EMBL" id="PAV61308.1"/>
    </source>
</evidence>
<dbReference type="InterPro" id="IPR041698">
    <property type="entry name" value="Methyltransf_25"/>
</dbReference>
<name>A0A2A2JHR6_9BILA</name>
<feature type="compositionally biased region" description="Basic and acidic residues" evidence="1">
    <location>
        <begin position="391"/>
        <end position="402"/>
    </location>
</feature>
<dbReference type="EMBL" id="LIAE01010418">
    <property type="protein sequence ID" value="PAV61308.1"/>
    <property type="molecule type" value="Genomic_DNA"/>
</dbReference>
<gene>
    <name evidence="4" type="ORF">WR25_18166</name>
</gene>